<dbReference type="GO" id="GO:0005506">
    <property type="term" value="F:iron ion binding"/>
    <property type="evidence" value="ECO:0007669"/>
    <property type="project" value="InterPro"/>
</dbReference>
<comment type="cofactor">
    <cofactor evidence="1 9">
        <name>heme</name>
        <dbReference type="ChEBI" id="CHEBI:30413"/>
    </cofactor>
</comment>
<organism evidence="12 13">
    <name type="scientific">Rickenella mellea</name>
    <dbReference type="NCBI Taxonomy" id="50990"/>
    <lineage>
        <taxon>Eukaryota</taxon>
        <taxon>Fungi</taxon>
        <taxon>Dikarya</taxon>
        <taxon>Basidiomycota</taxon>
        <taxon>Agaricomycotina</taxon>
        <taxon>Agaricomycetes</taxon>
        <taxon>Hymenochaetales</taxon>
        <taxon>Rickenellaceae</taxon>
        <taxon>Rickenella</taxon>
    </lineage>
</organism>
<evidence type="ECO:0000256" key="10">
    <source>
        <dbReference type="RuleBase" id="RU000461"/>
    </source>
</evidence>
<protein>
    <submittedName>
        <fullName evidence="12">614/534 cytochrome P450</fullName>
    </submittedName>
</protein>
<dbReference type="SUPFAM" id="SSF48264">
    <property type="entry name" value="Cytochrome P450"/>
    <property type="match status" value="1"/>
</dbReference>
<keyword evidence="11" id="KW-1133">Transmembrane helix</keyword>
<keyword evidence="7 9" id="KW-0408">Iron</keyword>
<keyword evidence="6 10" id="KW-0560">Oxidoreductase</keyword>
<evidence type="ECO:0000256" key="9">
    <source>
        <dbReference type="PIRSR" id="PIRSR602401-1"/>
    </source>
</evidence>
<evidence type="ECO:0000256" key="3">
    <source>
        <dbReference type="ARBA" id="ARBA00010617"/>
    </source>
</evidence>
<dbReference type="PROSITE" id="PS00086">
    <property type="entry name" value="CYTOCHROME_P450"/>
    <property type="match status" value="1"/>
</dbReference>
<comment type="pathway">
    <text evidence="2">Secondary metabolite biosynthesis.</text>
</comment>
<keyword evidence="4 9" id="KW-0349">Heme</keyword>
<gene>
    <name evidence="12" type="ORF">BD410DRAFT_813251</name>
</gene>
<proteinExistence type="inferred from homology"/>
<evidence type="ECO:0000256" key="6">
    <source>
        <dbReference type="ARBA" id="ARBA00023002"/>
    </source>
</evidence>
<dbReference type="Gene3D" id="1.10.630.10">
    <property type="entry name" value="Cytochrome P450"/>
    <property type="match status" value="1"/>
</dbReference>
<dbReference type="PRINTS" id="PR00463">
    <property type="entry name" value="EP450I"/>
</dbReference>
<dbReference type="STRING" id="50990.A0A4Y7QG54"/>
<comment type="similarity">
    <text evidence="3 10">Belongs to the cytochrome P450 family.</text>
</comment>
<dbReference type="InterPro" id="IPR001128">
    <property type="entry name" value="Cyt_P450"/>
</dbReference>
<dbReference type="PANTHER" id="PTHR24305">
    <property type="entry name" value="CYTOCHROME P450"/>
    <property type="match status" value="1"/>
</dbReference>
<feature type="transmembrane region" description="Helical" evidence="11">
    <location>
        <begin position="7"/>
        <end position="28"/>
    </location>
</feature>
<dbReference type="InterPro" id="IPR036396">
    <property type="entry name" value="Cyt_P450_sf"/>
</dbReference>
<dbReference type="OrthoDB" id="1470350at2759"/>
<evidence type="ECO:0000256" key="11">
    <source>
        <dbReference type="SAM" id="Phobius"/>
    </source>
</evidence>
<keyword evidence="5 9" id="KW-0479">Metal-binding</keyword>
<dbReference type="PRINTS" id="PR00385">
    <property type="entry name" value="P450"/>
</dbReference>
<dbReference type="Pfam" id="PF00067">
    <property type="entry name" value="p450"/>
    <property type="match status" value="1"/>
</dbReference>
<keyword evidence="11" id="KW-0472">Membrane</keyword>
<reference evidence="12 13" key="1">
    <citation type="submission" date="2018-06" db="EMBL/GenBank/DDBJ databases">
        <title>A transcriptomic atlas of mushroom development highlights an independent origin of complex multicellularity.</title>
        <authorList>
            <consortium name="DOE Joint Genome Institute"/>
            <person name="Krizsan K."/>
            <person name="Almasi E."/>
            <person name="Merenyi Z."/>
            <person name="Sahu N."/>
            <person name="Viragh M."/>
            <person name="Koszo T."/>
            <person name="Mondo S."/>
            <person name="Kiss B."/>
            <person name="Balint B."/>
            <person name="Kues U."/>
            <person name="Barry K."/>
            <person name="Hegedus J.C."/>
            <person name="Henrissat B."/>
            <person name="Johnson J."/>
            <person name="Lipzen A."/>
            <person name="Ohm R."/>
            <person name="Nagy I."/>
            <person name="Pangilinan J."/>
            <person name="Yan J."/>
            <person name="Xiong Y."/>
            <person name="Grigoriev I.V."/>
            <person name="Hibbett D.S."/>
            <person name="Nagy L.G."/>
        </authorList>
    </citation>
    <scope>NUCLEOTIDE SEQUENCE [LARGE SCALE GENOMIC DNA]</scope>
    <source>
        <strain evidence="12 13">SZMC22713</strain>
    </source>
</reference>
<dbReference type="PANTHER" id="PTHR24305:SF166">
    <property type="entry name" value="CYTOCHROME P450 12A4, MITOCHONDRIAL-RELATED"/>
    <property type="match status" value="1"/>
</dbReference>
<dbReference type="InterPro" id="IPR017972">
    <property type="entry name" value="Cyt_P450_CS"/>
</dbReference>
<evidence type="ECO:0000256" key="8">
    <source>
        <dbReference type="ARBA" id="ARBA00023033"/>
    </source>
</evidence>
<keyword evidence="11" id="KW-0812">Transmembrane</keyword>
<sequence>MADSADSTLSVLVFSALAIYTIRLFIAFRRNVRAVGNHPGYRTILFGNSFIANLLPRIPGVTQGRMTLWRLKHKGYQMDDPYFCYSFARQVYMWPKSSFGFRMADAAAIKEVTSSRTRWTKAAQQYQLLRYFGDNILITEGDEWKRHRRTANPAFSERNNRMVWNEAVRIVNDMFKNDWQDRPEIVVENCVDITMRLALLVIGSAGFGRSISWESDLQIPPGHHMSFKDALHVVSTGLFWKLVIPEWAMCLTQKWRTINQAFSELDEPEKISERHDLFSNLLVASEEEADGSKKLSDSDLRGNIFIFMLGGHETTAHTLCFCFGLLALYQDEQDNLFQHINSVLSDGRPPTYEDMGALTYSLAVLYETLRLFPPVIAIPKTCAEATTLATSTSSGERRVVAVPKGSLINLHIAGLHCNPKYWKDPLEFRPRRFLEDYNRDAFLPFSGGARSCIGRRYIFETESIAFLTKIIQNYKIEVKEEPQFAHETFAKRRERVLDCKYGITLSIKYTNLSVEYGASNGYIALKSFVQFKNLNRLTPCNTQSFLAIEGEGIQPLNAIRHVKEWVVHRK</sequence>
<keyword evidence="13" id="KW-1185">Reference proteome</keyword>
<dbReference type="InterPro" id="IPR002401">
    <property type="entry name" value="Cyt_P450_E_grp-I"/>
</dbReference>
<dbReference type="GO" id="GO:0020037">
    <property type="term" value="F:heme binding"/>
    <property type="evidence" value="ECO:0007669"/>
    <property type="project" value="InterPro"/>
</dbReference>
<keyword evidence="8 10" id="KW-0503">Monooxygenase</keyword>
<evidence type="ECO:0000256" key="2">
    <source>
        <dbReference type="ARBA" id="ARBA00005179"/>
    </source>
</evidence>
<evidence type="ECO:0000313" key="13">
    <source>
        <dbReference type="Proteomes" id="UP000294933"/>
    </source>
</evidence>
<evidence type="ECO:0000256" key="4">
    <source>
        <dbReference type="ARBA" id="ARBA00022617"/>
    </source>
</evidence>
<dbReference type="EMBL" id="ML170162">
    <property type="protein sequence ID" value="TDL26326.1"/>
    <property type="molecule type" value="Genomic_DNA"/>
</dbReference>
<feature type="binding site" description="axial binding residue" evidence="9">
    <location>
        <position position="452"/>
    </location>
    <ligand>
        <name>heme</name>
        <dbReference type="ChEBI" id="CHEBI:30413"/>
    </ligand>
    <ligandPart>
        <name>Fe</name>
        <dbReference type="ChEBI" id="CHEBI:18248"/>
    </ligandPart>
</feature>
<dbReference type="InterPro" id="IPR050121">
    <property type="entry name" value="Cytochrome_P450_monoxygenase"/>
</dbReference>
<evidence type="ECO:0000313" key="12">
    <source>
        <dbReference type="EMBL" id="TDL26326.1"/>
    </source>
</evidence>
<name>A0A4Y7QG54_9AGAM</name>
<accession>A0A4Y7QG54</accession>
<dbReference type="Proteomes" id="UP000294933">
    <property type="component" value="Unassembled WGS sequence"/>
</dbReference>
<dbReference type="VEuPathDB" id="FungiDB:BD410DRAFT_813251"/>
<dbReference type="GO" id="GO:0016705">
    <property type="term" value="F:oxidoreductase activity, acting on paired donors, with incorporation or reduction of molecular oxygen"/>
    <property type="evidence" value="ECO:0007669"/>
    <property type="project" value="InterPro"/>
</dbReference>
<evidence type="ECO:0000256" key="7">
    <source>
        <dbReference type="ARBA" id="ARBA00023004"/>
    </source>
</evidence>
<evidence type="ECO:0000256" key="1">
    <source>
        <dbReference type="ARBA" id="ARBA00001971"/>
    </source>
</evidence>
<dbReference type="AlphaFoldDB" id="A0A4Y7QG54"/>
<evidence type="ECO:0000256" key="5">
    <source>
        <dbReference type="ARBA" id="ARBA00022723"/>
    </source>
</evidence>
<dbReference type="GO" id="GO:0004497">
    <property type="term" value="F:monooxygenase activity"/>
    <property type="evidence" value="ECO:0007669"/>
    <property type="project" value="UniProtKB-KW"/>
</dbReference>